<comment type="caution">
    <text evidence="8">The sequence shown here is derived from an EMBL/GenBank/DDBJ whole genome shotgun (WGS) entry which is preliminary data.</text>
</comment>
<evidence type="ECO:0000313" key="8">
    <source>
        <dbReference type="EMBL" id="OGN27526.1"/>
    </source>
</evidence>
<evidence type="ECO:0000256" key="5">
    <source>
        <dbReference type="ARBA" id="ARBA00023136"/>
    </source>
</evidence>
<comment type="similarity">
    <text evidence="2">Belongs to the EamA transporter family.</text>
</comment>
<dbReference type="InterPro" id="IPR037185">
    <property type="entry name" value="EmrE-like"/>
</dbReference>
<feature type="transmembrane region" description="Helical" evidence="6">
    <location>
        <begin position="225"/>
        <end position="244"/>
    </location>
</feature>
<dbReference type="SUPFAM" id="SSF103481">
    <property type="entry name" value="Multidrug resistance efflux transporter EmrE"/>
    <property type="match status" value="2"/>
</dbReference>
<keyword evidence="5 6" id="KW-0472">Membrane</keyword>
<evidence type="ECO:0000313" key="9">
    <source>
        <dbReference type="Proteomes" id="UP000179047"/>
    </source>
</evidence>
<gene>
    <name evidence="8" type="ORF">A3A33_04880</name>
</gene>
<name>A0A1F8GSA2_9BACT</name>
<evidence type="ECO:0000256" key="2">
    <source>
        <dbReference type="ARBA" id="ARBA00007362"/>
    </source>
</evidence>
<keyword evidence="4 6" id="KW-1133">Transmembrane helix</keyword>
<feature type="domain" description="EamA" evidence="7">
    <location>
        <begin position="9"/>
        <end position="146"/>
    </location>
</feature>
<sequence length="315" mass="34633">MNSKTFWGGPFLIMIAASLWAVDALLRGVLIKTMPPASIVFFEHLIGFLILLPLFIRYLPKFKTLTGRDWAVLLGLTVVSSALGTLLFTEALSRSFALYDFATPVLLLKLQPIFVIILAAIFLKEKLTWRFLALVPVALVGSYLISFGWHTVPLVLSNRAIVYLLSIGATFAWGAGTILSKAALKKLSFSEATVMRYALAIPVTAIFMFSLRQTYGISQLELNQILRLLIIAFTTGAAAIFIYYKGLQHTEAKVSTIAELMYPIISILIAITALNPYGAAQQLSTANVIGIVILLAAILKISIDYAKYNPQIQEI</sequence>
<feature type="transmembrane region" description="Helical" evidence="6">
    <location>
        <begin position="194"/>
        <end position="213"/>
    </location>
</feature>
<keyword evidence="3 6" id="KW-0812">Transmembrane</keyword>
<dbReference type="InterPro" id="IPR000620">
    <property type="entry name" value="EamA_dom"/>
</dbReference>
<dbReference type="PANTHER" id="PTHR32322">
    <property type="entry name" value="INNER MEMBRANE TRANSPORTER"/>
    <property type="match status" value="1"/>
</dbReference>
<reference evidence="8 9" key="1">
    <citation type="journal article" date="2016" name="Nat. Commun.">
        <title>Thousands of microbial genomes shed light on interconnected biogeochemical processes in an aquifer system.</title>
        <authorList>
            <person name="Anantharaman K."/>
            <person name="Brown C.T."/>
            <person name="Hug L.A."/>
            <person name="Sharon I."/>
            <person name="Castelle C.J."/>
            <person name="Probst A.J."/>
            <person name="Thomas B.C."/>
            <person name="Singh A."/>
            <person name="Wilkins M.J."/>
            <person name="Karaoz U."/>
            <person name="Brodie E.L."/>
            <person name="Williams K.H."/>
            <person name="Hubbard S.S."/>
            <person name="Banfield J.F."/>
        </authorList>
    </citation>
    <scope>NUCLEOTIDE SEQUENCE [LARGE SCALE GENOMIC DNA]</scope>
</reference>
<feature type="transmembrane region" description="Helical" evidence="6">
    <location>
        <begin position="101"/>
        <end position="122"/>
    </location>
</feature>
<feature type="transmembrane region" description="Helical" evidence="6">
    <location>
        <begin position="37"/>
        <end position="58"/>
    </location>
</feature>
<dbReference type="STRING" id="1802701.A3A33_04880"/>
<feature type="domain" description="EamA" evidence="7">
    <location>
        <begin position="162"/>
        <end position="302"/>
    </location>
</feature>
<dbReference type="EMBL" id="MGKP01000029">
    <property type="protein sequence ID" value="OGN27526.1"/>
    <property type="molecule type" value="Genomic_DNA"/>
</dbReference>
<dbReference type="Proteomes" id="UP000179047">
    <property type="component" value="Unassembled WGS sequence"/>
</dbReference>
<evidence type="ECO:0000256" key="6">
    <source>
        <dbReference type="SAM" id="Phobius"/>
    </source>
</evidence>
<evidence type="ECO:0000256" key="4">
    <source>
        <dbReference type="ARBA" id="ARBA00022989"/>
    </source>
</evidence>
<evidence type="ECO:0000256" key="3">
    <source>
        <dbReference type="ARBA" id="ARBA00022692"/>
    </source>
</evidence>
<feature type="transmembrane region" description="Helical" evidence="6">
    <location>
        <begin position="70"/>
        <end position="89"/>
    </location>
</feature>
<feature type="transmembrane region" description="Helical" evidence="6">
    <location>
        <begin position="283"/>
        <end position="303"/>
    </location>
</feature>
<comment type="subcellular location">
    <subcellularLocation>
        <location evidence="1">Membrane</location>
        <topology evidence="1">Multi-pass membrane protein</topology>
    </subcellularLocation>
</comment>
<protein>
    <recommendedName>
        <fullName evidence="7">EamA domain-containing protein</fullName>
    </recommendedName>
</protein>
<dbReference type="Pfam" id="PF00892">
    <property type="entry name" value="EamA"/>
    <property type="match status" value="2"/>
</dbReference>
<evidence type="ECO:0000256" key="1">
    <source>
        <dbReference type="ARBA" id="ARBA00004141"/>
    </source>
</evidence>
<dbReference type="AlphaFoldDB" id="A0A1F8GSA2"/>
<dbReference type="PANTHER" id="PTHR32322:SF2">
    <property type="entry name" value="EAMA DOMAIN-CONTAINING PROTEIN"/>
    <property type="match status" value="1"/>
</dbReference>
<evidence type="ECO:0000259" key="7">
    <source>
        <dbReference type="Pfam" id="PF00892"/>
    </source>
</evidence>
<dbReference type="GO" id="GO:0016020">
    <property type="term" value="C:membrane"/>
    <property type="evidence" value="ECO:0007669"/>
    <property type="project" value="UniProtKB-SubCell"/>
</dbReference>
<feature type="transmembrane region" description="Helical" evidence="6">
    <location>
        <begin position="256"/>
        <end position="277"/>
    </location>
</feature>
<feature type="transmembrane region" description="Helical" evidence="6">
    <location>
        <begin position="129"/>
        <end position="149"/>
    </location>
</feature>
<accession>A0A1F8GSA2</accession>
<proteinExistence type="inferred from homology"/>
<dbReference type="InterPro" id="IPR050638">
    <property type="entry name" value="AA-Vitamin_Transporters"/>
</dbReference>
<feature type="transmembrane region" description="Helical" evidence="6">
    <location>
        <begin position="161"/>
        <end position="182"/>
    </location>
</feature>
<organism evidence="8 9">
    <name type="scientific">Candidatus Yanofskybacteria bacterium RIFCSPLOWO2_01_FULL_49_25</name>
    <dbReference type="NCBI Taxonomy" id="1802701"/>
    <lineage>
        <taxon>Bacteria</taxon>
        <taxon>Candidatus Yanofskyibacteriota</taxon>
    </lineage>
</organism>